<evidence type="ECO:0000313" key="2">
    <source>
        <dbReference type="EMBL" id="GIG09970.1"/>
    </source>
</evidence>
<proteinExistence type="predicted"/>
<keyword evidence="1" id="KW-0732">Signal</keyword>
<feature type="chain" id="PRO_5038951815" description="Lipoprotein" evidence="1">
    <location>
        <begin position="24"/>
        <end position="177"/>
    </location>
</feature>
<evidence type="ECO:0000313" key="3">
    <source>
        <dbReference type="Proteomes" id="UP000630887"/>
    </source>
</evidence>
<comment type="caution">
    <text evidence="2">The sequence shown here is derived from an EMBL/GenBank/DDBJ whole genome shotgun (WGS) entry which is preliminary data.</text>
</comment>
<keyword evidence="3" id="KW-1185">Reference proteome</keyword>
<dbReference type="PROSITE" id="PS51257">
    <property type="entry name" value="PROKAR_LIPOPROTEIN"/>
    <property type="match status" value="1"/>
</dbReference>
<dbReference type="AlphaFoldDB" id="A0A8J3L8L2"/>
<accession>A0A8J3L8L2</accession>
<evidence type="ECO:0008006" key="4">
    <source>
        <dbReference type="Google" id="ProtNLM"/>
    </source>
</evidence>
<reference evidence="2 3" key="1">
    <citation type="submission" date="2021-01" db="EMBL/GenBank/DDBJ databases">
        <title>Whole genome shotgun sequence of Catellatospora coxensis NBRC 107359.</title>
        <authorList>
            <person name="Komaki H."/>
            <person name="Tamura T."/>
        </authorList>
    </citation>
    <scope>NUCLEOTIDE SEQUENCE [LARGE SCALE GENOMIC DNA]</scope>
    <source>
        <strain evidence="2 3">NBRC 107359</strain>
    </source>
</reference>
<evidence type="ECO:0000256" key="1">
    <source>
        <dbReference type="SAM" id="SignalP"/>
    </source>
</evidence>
<dbReference type="Proteomes" id="UP000630887">
    <property type="component" value="Unassembled WGS sequence"/>
</dbReference>
<protein>
    <recommendedName>
        <fullName evidence="4">Lipoprotein</fullName>
    </recommendedName>
</protein>
<feature type="signal peptide" evidence="1">
    <location>
        <begin position="1"/>
        <end position="23"/>
    </location>
</feature>
<sequence length="177" mass="18722">MGRMRTRLTAVAAVLALAPVLVACGGTKDEGVATAGGARPGASASAAALDKQEQGRKFAACMREHGVDMPDPEPGDQMRADIAKIDKDKLQPAMEACKTLLPNGGEAVQFDPEQVEKLRTFAKCMRENGVPEFPEPDDTGKLRLDGALGQWRTSPAFTKALEKCRAIVPDFKGGGGK</sequence>
<organism evidence="2 3">
    <name type="scientific">Catellatospora coxensis</name>
    <dbReference type="NCBI Taxonomy" id="310354"/>
    <lineage>
        <taxon>Bacteria</taxon>
        <taxon>Bacillati</taxon>
        <taxon>Actinomycetota</taxon>
        <taxon>Actinomycetes</taxon>
        <taxon>Micromonosporales</taxon>
        <taxon>Micromonosporaceae</taxon>
        <taxon>Catellatospora</taxon>
    </lineage>
</organism>
<name>A0A8J3L8L2_9ACTN</name>
<dbReference type="EMBL" id="BONI01000076">
    <property type="protein sequence ID" value="GIG09970.1"/>
    <property type="molecule type" value="Genomic_DNA"/>
</dbReference>
<gene>
    <name evidence="2" type="ORF">Cco03nite_66700</name>
</gene>